<dbReference type="Pfam" id="PF05699">
    <property type="entry name" value="Dimer_Tnp_hAT"/>
    <property type="match status" value="1"/>
</dbReference>
<feature type="domain" description="HAT C-terminal dimerisation" evidence="7">
    <location>
        <begin position="855"/>
        <end position="929"/>
    </location>
</feature>
<feature type="compositionally biased region" description="Low complexity" evidence="6">
    <location>
        <begin position="208"/>
        <end position="217"/>
    </location>
</feature>
<dbReference type="GO" id="GO:0008270">
    <property type="term" value="F:zinc ion binding"/>
    <property type="evidence" value="ECO:0007669"/>
    <property type="project" value="UniProtKB-KW"/>
</dbReference>
<evidence type="ECO:0000256" key="1">
    <source>
        <dbReference type="ARBA" id="ARBA00004123"/>
    </source>
</evidence>
<evidence type="ECO:0000256" key="3">
    <source>
        <dbReference type="ARBA" id="ARBA00022771"/>
    </source>
</evidence>
<dbReference type="PANTHER" id="PTHR46481:SF10">
    <property type="entry name" value="ZINC FINGER BED DOMAIN-CONTAINING PROTEIN 39"/>
    <property type="match status" value="1"/>
</dbReference>
<keyword evidence="9" id="KW-1185">Reference proteome</keyword>
<feature type="region of interest" description="Disordered" evidence="6">
    <location>
        <begin position="810"/>
        <end position="843"/>
    </location>
</feature>
<dbReference type="GO" id="GO:0046983">
    <property type="term" value="F:protein dimerization activity"/>
    <property type="evidence" value="ECO:0007669"/>
    <property type="project" value="InterPro"/>
</dbReference>
<keyword evidence="5" id="KW-0539">Nucleus</keyword>
<comment type="caution">
    <text evidence="8">The sequence shown here is derived from an EMBL/GenBank/DDBJ whole genome shotgun (WGS) entry which is preliminary data.</text>
</comment>
<dbReference type="InterPro" id="IPR012337">
    <property type="entry name" value="RNaseH-like_sf"/>
</dbReference>
<dbReference type="OrthoDB" id="3243659at2759"/>
<gene>
    <name evidence="8" type="ORF">D9758_006076</name>
</gene>
<organism evidence="8 9">
    <name type="scientific">Tetrapyrgos nigripes</name>
    <dbReference type="NCBI Taxonomy" id="182062"/>
    <lineage>
        <taxon>Eukaryota</taxon>
        <taxon>Fungi</taxon>
        <taxon>Dikarya</taxon>
        <taxon>Basidiomycota</taxon>
        <taxon>Agaricomycotina</taxon>
        <taxon>Agaricomycetes</taxon>
        <taxon>Agaricomycetidae</taxon>
        <taxon>Agaricales</taxon>
        <taxon>Marasmiineae</taxon>
        <taxon>Marasmiaceae</taxon>
        <taxon>Tetrapyrgos</taxon>
    </lineage>
</organism>
<evidence type="ECO:0000313" key="8">
    <source>
        <dbReference type="EMBL" id="KAF5355346.1"/>
    </source>
</evidence>
<name>A0A8H5FZV9_9AGAR</name>
<feature type="compositionally biased region" description="Polar residues" evidence="6">
    <location>
        <begin position="163"/>
        <end position="180"/>
    </location>
</feature>
<keyword evidence="2" id="KW-0479">Metal-binding</keyword>
<evidence type="ECO:0000256" key="6">
    <source>
        <dbReference type="SAM" id="MobiDB-lite"/>
    </source>
</evidence>
<dbReference type="Proteomes" id="UP000559256">
    <property type="component" value="Unassembled WGS sequence"/>
</dbReference>
<dbReference type="EMBL" id="JAACJM010000057">
    <property type="protein sequence ID" value="KAF5355346.1"/>
    <property type="molecule type" value="Genomic_DNA"/>
</dbReference>
<comment type="subcellular location">
    <subcellularLocation>
        <location evidence="1">Nucleus</location>
    </subcellularLocation>
</comment>
<evidence type="ECO:0000256" key="5">
    <source>
        <dbReference type="ARBA" id="ARBA00023242"/>
    </source>
</evidence>
<proteinExistence type="predicted"/>
<dbReference type="InterPro" id="IPR052035">
    <property type="entry name" value="ZnF_BED_domain_contain"/>
</dbReference>
<evidence type="ECO:0000256" key="2">
    <source>
        <dbReference type="ARBA" id="ARBA00022723"/>
    </source>
</evidence>
<sequence>MRSDRWRKIISKSESPFTVFIRDASKGTLCLSVNKDTTVQDMLVMIFSRNSDSLPASACISLAASNRFLYLPLHESLGNLGIGSMSMITLRVRTLGGSAISRDDQCAVGSDGKLLDASEIDWVHDPEDDSTQPATSSGQRSSRNVKPTWKISDPNNDGEIEVTSHQNQRSEALSTSNISEKVSGKVKGKRKAADAPATKQPVKKTKSNAKSSSTSKAPQAASCIADVQDSAPADIQSDTEVEDFSEETSRGSFRDRTRDIDEFFESAVSDRRKCKKCRNVSLVAHASTLRRHIEADHKASFIYFNFWPQYDAWCTRVNFKTMLPKARKAAAAAASQSAVQTTLDPHLTEPTVKIPYSDRLFCEAAIEWLIATDQPLQALEHPKFIHMIDVASRATNGVVIPGRKATRTEIKSIFKRNLNHLRKRFQGDTIKGLVSLTCDAWQASNTDAYFAVTAHWIEDTGPNSWLLQSNLIGFTQMNSAHDGVCLGRALYKVIARVGLEPKVGWVTCDNASNNDTMLRHFATRLNASPKRKGLPYWNHEHRRIRCFAHVINLATQAVISTYSKSKYFNPANPEEHEPDTETINRDEIGLIRSIVVKARSSAKRKELFKTIQTRPPSQRNGPPLMLLLDMVVRWSSTFIMLERAESLKQFVDTFVYEIGLLESENTDKRRKIDQLKLSDKEWQRVKLFLDLLAYANSAQQMFSSDTEPSLHVGLPALEGLHKAWSSRVAKPKYSPFADALQAGVNKVSGYYSKTELSDAYMMAMILHPEKKMRHFIKNWEPDLCDQVRNSAERIFKERYIELCGSLEASQTQRNASPKKDRRHRVLLDDSDSDDEMDNQTKSNSVQPWLQEFNDFLDAKEKIPSGMSLVQWWGLHSTDYPVWASLARDFCAIMASSVSSERTFSSAGITISKRRNRLGKDIVEPLQFLKCALRRNLIFREAPLEDDNVEADDGTLEDETEDWVELIDVDEAEDSGEDLDYDGFN</sequence>
<protein>
    <recommendedName>
        <fullName evidence="7">HAT C-terminal dimerisation domain-containing protein</fullName>
    </recommendedName>
</protein>
<feature type="compositionally biased region" description="Acidic residues" evidence="6">
    <location>
        <begin position="828"/>
        <end position="837"/>
    </location>
</feature>
<dbReference type="PANTHER" id="PTHR46481">
    <property type="entry name" value="ZINC FINGER BED DOMAIN-CONTAINING PROTEIN 4"/>
    <property type="match status" value="1"/>
</dbReference>
<evidence type="ECO:0000256" key="4">
    <source>
        <dbReference type="ARBA" id="ARBA00022833"/>
    </source>
</evidence>
<reference evidence="8 9" key="1">
    <citation type="journal article" date="2020" name="ISME J.">
        <title>Uncovering the hidden diversity of litter-decomposition mechanisms in mushroom-forming fungi.</title>
        <authorList>
            <person name="Floudas D."/>
            <person name="Bentzer J."/>
            <person name="Ahren D."/>
            <person name="Johansson T."/>
            <person name="Persson P."/>
            <person name="Tunlid A."/>
        </authorList>
    </citation>
    <scope>NUCLEOTIDE SEQUENCE [LARGE SCALE GENOMIC DNA]</scope>
    <source>
        <strain evidence="8 9">CBS 291.85</strain>
    </source>
</reference>
<feature type="compositionally biased region" description="Polar residues" evidence="6">
    <location>
        <begin position="131"/>
        <end position="145"/>
    </location>
</feature>
<dbReference type="SUPFAM" id="SSF53098">
    <property type="entry name" value="Ribonuclease H-like"/>
    <property type="match status" value="1"/>
</dbReference>
<feature type="compositionally biased region" description="Acidic residues" evidence="6">
    <location>
        <begin position="237"/>
        <end position="246"/>
    </location>
</feature>
<keyword evidence="4" id="KW-0862">Zinc</keyword>
<evidence type="ECO:0000313" key="9">
    <source>
        <dbReference type="Proteomes" id="UP000559256"/>
    </source>
</evidence>
<dbReference type="InterPro" id="IPR008906">
    <property type="entry name" value="HATC_C_dom"/>
</dbReference>
<keyword evidence="3" id="KW-0863">Zinc-finger</keyword>
<dbReference type="GO" id="GO:0005634">
    <property type="term" value="C:nucleus"/>
    <property type="evidence" value="ECO:0007669"/>
    <property type="project" value="UniProtKB-SubCell"/>
</dbReference>
<evidence type="ECO:0000259" key="7">
    <source>
        <dbReference type="Pfam" id="PF05699"/>
    </source>
</evidence>
<dbReference type="AlphaFoldDB" id="A0A8H5FZV9"/>
<feature type="region of interest" description="Disordered" evidence="6">
    <location>
        <begin position="122"/>
        <end position="252"/>
    </location>
</feature>
<accession>A0A8H5FZV9</accession>